<dbReference type="InterPro" id="IPR003660">
    <property type="entry name" value="HAMP_dom"/>
</dbReference>
<dbReference type="KEGG" id="gce:KYE46_05885"/>
<comment type="subcellular location">
    <subcellularLocation>
        <location evidence="1">Cell membrane</location>
        <topology evidence="1">Multi-pass membrane protein</topology>
    </subcellularLocation>
</comment>
<dbReference type="PROSITE" id="PS50111">
    <property type="entry name" value="CHEMOTAXIS_TRANSDUC_2"/>
    <property type="match status" value="1"/>
</dbReference>
<dbReference type="RefSeq" id="WP_219004128.1">
    <property type="nucleotide sequence ID" value="NZ_CP079194.1"/>
</dbReference>
<dbReference type="AlphaFoldDB" id="A0A8F6YE16"/>
<evidence type="ECO:0000256" key="6">
    <source>
        <dbReference type="ARBA" id="ARBA00023136"/>
    </source>
</evidence>
<dbReference type="Pfam" id="PF17202">
    <property type="entry name" value="sCache_3_3"/>
    <property type="match status" value="1"/>
</dbReference>
<dbReference type="InterPro" id="IPR051310">
    <property type="entry name" value="MCP_chemotaxis"/>
</dbReference>
<evidence type="ECO:0000259" key="11">
    <source>
        <dbReference type="PROSITE" id="PS50111"/>
    </source>
</evidence>
<gene>
    <name evidence="13" type="ORF">KYE46_05885</name>
</gene>
<dbReference type="InterPro" id="IPR004089">
    <property type="entry name" value="MCPsignal_dom"/>
</dbReference>
<dbReference type="PROSITE" id="PS50885">
    <property type="entry name" value="HAMP"/>
    <property type="match status" value="2"/>
</dbReference>
<reference evidence="13 14" key="1">
    <citation type="submission" date="2021-07" db="EMBL/GenBank/DDBJ databases">
        <title>A novel Jannaschia species isolated from marine dinoflagellate Ceratoperidinium margalefii.</title>
        <authorList>
            <person name="Jiang Y."/>
            <person name="Li Z."/>
        </authorList>
    </citation>
    <scope>NUCLEOTIDE SEQUENCE [LARGE SCALE GENOMIC DNA]</scope>
    <source>
        <strain evidence="13 14">J12C1-MA-4</strain>
    </source>
</reference>
<comment type="similarity">
    <text evidence="7">Belongs to the methyl-accepting chemotaxis (MCP) protein family.</text>
</comment>
<keyword evidence="8" id="KW-0807">Transducer</keyword>
<dbReference type="GO" id="GO:0007165">
    <property type="term" value="P:signal transduction"/>
    <property type="evidence" value="ECO:0007669"/>
    <property type="project" value="UniProtKB-KW"/>
</dbReference>
<sequence>MKYLSQMSLSIKLIAALGAVIATFCVAVAVIGHGEIRRTFDKGASLDTWLGARMVAREAAEAYDGVSYTMDENGQIEQFVWSDMPSGLPNSLAQRAVDLLGVSATILTVDPSAQNFGTLAGATATAEVAEMTNDSPAAFEAVLAGQTYTGNMLAAGLGYRVLYLPIFSETGSVIGAIATAVPTDAFSDHMQSVFINGLLLIFGTLGGFMTIAYLIVRRMLDPFSTMTRSIVALSEGELDQKFAFADRDDEVGRMARGLSVLQSSMVEIENLRKSEADRLEREHEKQRDQAFVVDALTEGLARLGNLDLTKQIESQPDAPFPAEYEGLRTTFNMLVDNLSDNVEAIRDVADEVNQDAREMSSSSQDLSARTESQAATLEESASALEQLSESVQSTAANATDAEATTDENRTVAKRTGEIVENAISAMAEIEASSQQITQIISVIDDIAFQTNLLALNAGVEAARAGEAGRGFAVVASEVRALAQHSSASAQEIKDLIASSSEQVQSGSKLVRKAGDSIGDIIIRVDKVAGLVSDIAVSAKEQSIGVTEINSGVRELDAATQRNAAMAEEASAASESLTNAADRLASHLARFRMNGAVPTALPPSDTSHAPDAYDDVAAYVPSASVSAAALPLDAPPADVFKDF</sequence>
<evidence type="ECO:0000256" key="3">
    <source>
        <dbReference type="ARBA" id="ARBA00022500"/>
    </source>
</evidence>
<dbReference type="GO" id="GO:0016020">
    <property type="term" value="C:membrane"/>
    <property type="evidence" value="ECO:0007669"/>
    <property type="project" value="UniProtKB-SubCell"/>
</dbReference>
<evidence type="ECO:0000259" key="12">
    <source>
        <dbReference type="PROSITE" id="PS50885"/>
    </source>
</evidence>
<dbReference type="Proteomes" id="UP000825009">
    <property type="component" value="Chromosome"/>
</dbReference>
<evidence type="ECO:0000256" key="7">
    <source>
        <dbReference type="ARBA" id="ARBA00029447"/>
    </source>
</evidence>
<keyword evidence="5 10" id="KW-1133">Transmembrane helix</keyword>
<proteinExistence type="inferred from homology"/>
<evidence type="ECO:0000256" key="8">
    <source>
        <dbReference type="PROSITE-ProRule" id="PRU00284"/>
    </source>
</evidence>
<evidence type="ECO:0000313" key="14">
    <source>
        <dbReference type="Proteomes" id="UP000825009"/>
    </source>
</evidence>
<dbReference type="SMART" id="SM00283">
    <property type="entry name" value="MA"/>
    <property type="match status" value="1"/>
</dbReference>
<feature type="domain" description="Methyl-accepting transducer" evidence="11">
    <location>
        <begin position="348"/>
        <end position="577"/>
    </location>
</feature>
<accession>A0A8F6YE16</accession>
<protein>
    <submittedName>
        <fullName evidence="13">Cache domain-containing protein</fullName>
    </submittedName>
</protein>
<evidence type="ECO:0000256" key="5">
    <source>
        <dbReference type="ARBA" id="ARBA00022989"/>
    </source>
</evidence>
<evidence type="ECO:0000256" key="4">
    <source>
        <dbReference type="ARBA" id="ARBA00022692"/>
    </source>
</evidence>
<evidence type="ECO:0000256" key="1">
    <source>
        <dbReference type="ARBA" id="ARBA00004651"/>
    </source>
</evidence>
<evidence type="ECO:0000313" key="13">
    <source>
        <dbReference type="EMBL" id="QXT40762.1"/>
    </source>
</evidence>
<dbReference type="Pfam" id="PF00015">
    <property type="entry name" value="MCPsignal"/>
    <property type="match status" value="1"/>
</dbReference>
<keyword evidence="14" id="KW-1185">Reference proteome</keyword>
<feature type="compositionally biased region" description="Low complexity" evidence="9">
    <location>
        <begin position="370"/>
        <end position="402"/>
    </location>
</feature>
<name>A0A8F6YE16_9RHOB</name>
<evidence type="ECO:0000256" key="9">
    <source>
        <dbReference type="SAM" id="MobiDB-lite"/>
    </source>
</evidence>
<feature type="compositionally biased region" description="Polar residues" evidence="9">
    <location>
        <begin position="359"/>
        <end position="369"/>
    </location>
</feature>
<keyword evidence="6 10" id="KW-0472">Membrane</keyword>
<dbReference type="PANTHER" id="PTHR43531">
    <property type="entry name" value="PROTEIN ICFG"/>
    <property type="match status" value="1"/>
</dbReference>
<feature type="domain" description="HAMP" evidence="12">
    <location>
        <begin position="287"/>
        <end position="343"/>
    </location>
</feature>
<organism evidence="13 14">
    <name type="scientific">Gymnodinialimonas ceratoperidinii</name>
    <dbReference type="NCBI Taxonomy" id="2856823"/>
    <lineage>
        <taxon>Bacteria</taxon>
        <taxon>Pseudomonadati</taxon>
        <taxon>Pseudomonadota</taxon>
        <taxon>Alphaproteobacteria</taxon>
        <taxon>Rhodobacterales</taxon>
        <taxon>Paracoccaceae</taxon>
        <taxon>Gymnodinialimonas</taxon>
    </lineage>
</organism>
<dbReference type="Pfam" id="PF00672">
    <property type="entry name" value="HAMP"/>
    <property type="match status" value="1"/>
</dbReference>
<dbReference type="CDD" id="cd11386">
    <property type="entry name" value="MCP_signal"/>
    <property type="match status" value="1"/>
</dbReference>
<feature type="transmembrane region" description="Helical" evidence="10">
    <location>
        <begin position="13"/>
        <end position="32"/>
    </location>
</feature>
<feature type="transmembrane region" description="Helical" evidence="10">
    <location>
        <begin position="193"/>
        <end position="216"/>
    </location>
</feature>
<keyword evidence="3" id="KW-0145">Chemotaxis</keyword>
<feature type="region of interest" description="Disordered" evidence="9">
    <location>
        <begin position="354"/>
        <end position="409"/>
    </location>
</feature>
<evidence type="ECO:0000256" key="2">
    <source>
        <dbReference type="ARBA" id="ARBA00022475"/>
    </source>
</evidence>
<keyword evidence="4 10" id="KW-0812">Transmembrane</keyword>
<dbReference type="EMBL" id="CP079194">
    <property type="protein sequence ID" value="QXT40762.1"/>
    <property type="molecule type" value="Genomic_DNA"/>
</dbReference>
<dbReference type="PANTHER" id="PTHR43531:SF11">
    <property type="entry name" value="METHYL-ACCEPTING CHEMOTAXIS PROTEIN 3"/>
    <property type="match status" value="1"/>
</dbReference>
<dbReference type="SMART" id="SM00304">
    <property type="entry name" value="HAMP"/>
    <property type="match status" value="3"/>
</dbReference>
<evidence type="ECO:0000256" key="10">
    <source>
        <dbReference type="SAM" id="Phobius"/>
    </source>
</evidence>
<dbReference type="FunFam" id="1.10.287.950:FF:000001">
    <property type="entry name" value="Methyl-accepting chemotaxis sensory transducer"/>
    <property type="match status" value="1"/>
</dbReference>
<feature type="domain" description="HAMP" evidence="12">
    <location>
        <begin position="217"/>
        <end position="270"/>
    </location>
</feature>
<keyword evidence="2" id="KW-1003">Cell membrane</keyword>
<dbReference type="InterPro" id="IPR033463">
    <property type="entry name" value="sCache_3"/>
</dbReference>
<dbReference type="GO" id="GO:0006935">
    <property type="term" value="P:chemotaxis"/>
    <property type="evidence" value="ECO:0007669"/>
    <property type="project" value="UniProtKB-KW"/>
</dbReference>